<keyword evidence="1" id="KW-1133">Transmembrane helix</keyword>
<dbReference type="InterPro" id="IPR001054">
    <property type="entry name" value="A/G_cyclase"/>
</dbReference>
<dbReference type="Pfam" id="PF00211">
    <property type="entry name" value="Guanylate_cyc"/>
    <property type="match status" value="1"/>
</dbReference>
<dbReference type="PROSITE" id="PS50885">
    <property type="entry name" value="HAMP"/>
    <property type="match status" value="1"/>
</dbReference>
<feature type="domain" description="Guanylate cyclase" evidence="2">
    <location>
        <begin position="809"/>
        <end position="931"/>
    </location>
</feature>
<dbReference type="PROSITE" id="PS50125">
    <property type="entry name" value="GUANYLATE_CYCLASE_2"/>
    <property type="match status" value="1"/>
</dbReference>
<dbReference type="GO" id="GO:0035556">
    <property type="term" value="P:intracellular signal transduction"/>
    <property type="evidence" value="ECO:0007669"/>
    <property type="project" value="InterPro"/>
</dbReference>
<evidence type="ECO:0000313" key="4">
    <source>
        <dbReference type="EMBL" id="RCK79575.1"/>
    </source>
</evidence>
<name>A0A367ZN69_9BACT</name>
<dbReference type="PANTHER" id="PTHR43081">
    <property type="entry name" value="ADENYLATE CYCLASE, TERMINAL-DIFFERENTIATION SPECIFIC-RELATED"/>
    <property type="match status" value="1"/>
</dbReference>
<dbReference type="SUPFAM" id="SSF55073">
    <property type="entry name" value="Nucleotide cyclase"/>
    <property type="match status" value="1"/>
</dbReference>
<dbReference type="SMART" id="SM00044">
    <property type="entry name" value="CYCc"/>
    <property type="match status" value="1"/>
</dbReference>
<protein>
    <submittedName>
        <fullName evidence="4">Adenylate cyclase</fullName>
    </submittedName>
</protein>
<proteinExistence type="predicted"/>
<evidence type="ECO:0000313" key="5">
    <source>
        <dbReference type="Proteomes" id="UP000252355"/>
    </source>
</evidence>
<dbReference type="SUPFAM" id="SSF158472">
    <property type="entry name" value="HAMP domain-like"/>
    <property type="match status" value="1"/>
</dbReference>
<dbReference type="CDD" id="cd07302">
    <property type="entry name" value="CHD"/>
    <property type="match status" value="1"/>
</dbReference>
<dbReference type="InterPro" id="IPR003660">
    <property type="entry name" value="HAMP_dom"/>
</dbReference>
<feature type="domain" description="HAMP" evidence="3">
    <location>
        <begin position="720"/>
        <end position="772"/>
    </location>
</feature>
<accession>A0A367ZN69</accession>
<sequence length="981" mass="106331">MNRLGLLLLIVLFVGATLALLNGSLAQERRQARRALEEQIAAELARDLENLPTRVSLESLIKTRLTEFASRLRALPPATGATARPAMGDHPAAQRLWQELFGAALPPHDLFVFGRAIPGSGPAPLVFAHEHPLGLGRVVGEISEFLDSFTEIDATGRPRSHLSDAAVASLARRVRAAVGVAFPFEPTLRTRSDFLDLRGLDRRPFLIHQQEGDEGKVIMLLDGSKLTALFPPRLAARSWQEPGRVLGFWDRHRRRFIVSAAGREDPGLAAAMVRLAGQEVERSRSVHGHGRWLLLAGPPLPGGRFRPVLGRKVGGETAWSPVEAIVWAGSLLVFFGTVWAAGEGLWFGRRRGFSVRAVLVFAFLGVSMLPLAGVGAFVQAIAREWAGAERERLARELHQELQAIDHGFPLAIARYTHGLRAWARAAGFQARLEAAWRAKDQETVIRLFEEVVERFRPDGVVKYAALVGPAGCFAAWRVVYQKLTRRGLESLVERALQAVLAYRLGDLNPALREAPPPATGGGAGVDRLALYREMGFQALLQVAGPLGFIALINRPESLGRVDSRTQWLGLFSVPVALRGAVMFLMRWHLSNRELEHRYLQAAIDERAADDPGNLVAGVSGMRDHYLAPVPSAFEAPVHARLMAQANLVYDTQVSMRYLEGRPEDGRLVEILSPRHLRFILIGTRATAWLAAAIRRVHQQAGTVLAACLAIAILIGGLTAAFFLGPLRDLRHAVKAIQRGDLTYRLALHRGDEFDDLAEAFNTMARGLQEGRILRRFVSGSVRRMVGGADAASLGPAPVASRRQSVTILFSQVRVVADCRSDPERLFACLEAHVRSIEEAVSRCGGEIDKIIGEKVLAVFPHDAFPEARLAASAAFQAAGQAARSLAQVPGVEAVAGGIATGEVVSGVLGAASVRLDHTVIGDPVNLAARLAGLAARQNGRAVALAAGEAVRLAGREGQCRLLDLVAVKGKTRSVEAWLVLE</sequence>
<dbReference type="PANTHER" id="PTHR43081:SF1">
    <property type="entry name" value="ADENYLATE CYCLASE, TERMINAL-DIFFERENTIATION SPECIFIC"/>
    <property type="match status" value="1"/>
</dbReference>
<comment type="caution">
    <text evidence="4">The sequence shown here is derived from an EMBL/GenBank/DDBJ whole genome shotgun (WGS) entry which is preliminary data.</text>
</comment>
<feature type="transmembrane region" description="Helical" evidence="1">
    <location>
        <begin position="358"/>
        <end position="382"/>
    </location>
</feature>
<organism evidence="4 5">
    <name type="scientific">Candidatus Ozemobacter sibiricus</name>
    <dbReference type="NCBI Taxonomy" id="2268124"/>
    <lineage>
        <taxon>Bacteria</taxon>
        <taxon>Candidatus Ozemobacteria</taxon>
        <taxon>Candidatus Ozemobacterales</taxon>
        <taxon>Candidatus Ozemobacteraceae</taxon>
        <taxon>Candidatus Ozemobacter</taxon>
    </lineage>
</organism>
<feature type="transmembrane region" description="Helical" evidence="1">
    <location>
        <begin position="534"/>
        <end position="552"/>
    </location>
</feature>
<dbReference type="AlphaFoldDB" id="A0A367ZN69"/>
<gene>
    <name evidence="4" type="ORF">OZSIB_4329</name>
</gene>
<dbReference type="GO" id="GO:0004016">
    <property type="term" value="F:adenylate cyclase activity"/>
    <property type="evidence" value="ECO:0007669"/>
    <property type="project" value="UniProtKB-ARBA"/>
</dbReference>
<feature type="transmembrane region" description="Helical" evidence="1">
    <location>
        <begin position="567"/>
        <end position="587"/>
    </location>
</feature>
<keyword evidence="1" id="KW-0472">Membrane</keyword>
<keyword evidence="1" id="KW-0812">Transmembrane</keyword>
<dbReference type="GO" id="GO:0016020">
    <property type="term" value="C:membrane"/>
    <property type="evidence" value="ECO:0007669"/>
    <property type="project" value="InterPro"/>
</dbReference>
<feature type="transmembrane region" description="Helical" evidence="1">
    <location>
        <begin position="703"/>
        <end position="724"/>
    </location>
</feature>
<dbReference type="Pfam" id="PF00672">
    <property type="entry name" value="HAMP"/>
    <property type="match status" value="1"/>
</dbReference>
<evidence type="ECO:0000259" key="2">
    <source>
        <dbReference type="PROSITE" id="PS50125"/>
    </source>
</evidence>
<dbReference type="InterPro" id="IPR050697">
    <property type="entry name" value="Adenylyl/Guanylyl_Cyclase_3/4"/>
</dbReference>
<dbReference type="GO" id="GO:0009190">
    <property type="term" value="P:cyclic nucleotide biosynthetic process"/>
    <property type="evidence" value="ECO:0007669"/>
    <property type="project" value="InterPro"/>
</dbReference>
<dbReference type="CDD" id="cd06225">
    <property type="entry name" value="HAMP"/>
    <property type="match status" value="1"/>
</dbReference>
<dbReference type="EMBL" id="QOQW01000012">
    <property type="protein sequence ID" value="RCK79575.1"/>
    <property type="molecule type" value="Genomic_DNA"/>
</dbReference>
<dbReference type="SMART" id="SM00304">
    <property type="entry name" value="HAMP"/>
    <property type="match status" value="1"/>
</dbReference>
<dbReference type="Proteomes" id="UP000252355">
    <property type="component" value="Unassembled WGS sequence"/>
</dbReference>
<evidence type="ECO:0000256" key="1">
    <source>
        <dbReference type="SAM" id="Phobius"/>
    </source>
</evidence>
<evidence type="ECO:0000259" key="3">
    <source>
        <dbReference type="PROSITE" id="PS50885"/>
    </source>
</evidence>
<dbReference type="Gene3D" id="3.30.70.1230">
    <property type="entry name" value="Nucleotide cyclase"/>
    <property type="match status" value="1"/>
</dbReference>
<reference evidence="4 5" key="1">
    <citation type="submission" date="2018-05" db="EMBL/GenBank/DDBJ databases">
        <title>A metagenomic window into the 2 km-deep terrestrial subsurface aquifer revealed taxonomically and functionally diverse microbial community comprising novel uncultured bacterial lineages.</title>
        <authorList>
            <person name="Kadnikov V.V."/>
            <person name="Mardanov A.V."/>
            <person name="Beletsky A.V."/>
            <person name="Banks D."/>
            <person name="Pimenov N.V."/>
            <person name="Frank Y.A."/>
            <person name="Karnachuk O.V."/>
            <person name="Ravin N.V."/>
        </authorList>
    </citation>
    <scope>NUCLEOTIDE SEQUENCE [LARGE SCALE GENOMIC DNA]</scope>
    <source>
        <strain evidence="4">BY5</strain>
    </source>
</reference>
<dbReference type="Gene3D" id="6.10.340.10">
    <property type="match status" value="1"/>
</dbReference>
<dbReference type="InterPro" id="IPR029787">
    <property type="entry name" value="Nucleotide_cyclase"/>
</dbReference>
<feature type="transmembrane region" description="Helical" evidence="1">
    <location>
        <begin position="324"/>
        <end position="346"/>
    </location>
</feature>